<dbReference type="AlphaFoldDB" id="A0AAD8ERG9"/>
<gene>
    <name evidence="6" type="ORF">L9F63_009692</name>
</gene>
<comment type="caution">
    <text evidence="6">The sequence shown here is derived from an EMBL/GenBank/DDBJ whole genome shotgun (WGS) entry which is preliminary data.</text>
</comment>
<dbReference type="Pfam" id="PF07202">
    <property type="entry name" value="Tcp10_C"/>
    <property type="match status" value="4"/>
</dbReference>
<feature type="domain" description="Centromere protein J C-terminal" evidence="4">
    <location>
        <begin position="1034"/>
        <end position="1069"/>
    </location>
</feature>
<evidence type="ECO:0000259" key="4">
    <source>
        <dbReference type="Pfam" id="PF07202"/>
    </source>
</evidence>
<reference evidence="6" key="1">
    <citation type="journal article" date="2023" name="IScience">
        <title>Live-bearing cockroach genome reveals convergent evolutionary mechanisms linked to viviparity in insects and beyond.</title>
        <authorList>
            <person name="Fouks B."/>
            <person name="Harrison M.C."/>
            <person name="Mikhailova A.A."/>
            <person name="Marchal E."/>
            <person name="English S."/>
            <person name="Carruthers M."/>
            <person name="Jennings E.C."/>
            <person name="Chiamaka E.L."/>
            <person name="Frigard R.A."/>
            <person name="Pippel M."/>
            <person name="Attardo G.M."/>
            <person name="Benoit J.B."/>
            <person name="Bornberg-Bauer E."/>
            <person name="Tobe S.S."/>
        </authorList>
    </citation>
    <scope>NUCLEOTIDE SEQUENCE</scope>
    <source>
        <strain evidence="6">Stay&amp;Tobe</strain>
    </source>
</reference>
<comment type="similarity">
    <text evidence="1">Belongs to the TCP10 family.</text>
</comment>
<dbReference type="FunFam" id="2.60.450.20:FF:000002">
    <property type="entry name" value="Spindle assembly abnormal 4"/>
    <property type="match status" value="1"/>
</dbReference>
<organism evidence="6 7">
    <name type="scientific">Diploptera punctata</name>
    <name type="common">Pacific beetle cockroach</name>
    <dbReference type="NCBI Taxonomy" id="6984"/>
    <lineage>
        <taxon>Eukaryota</taxon>
        <taxon>Metazoa</taxon>
        <taxon>Ecdysozoa</taxon>
        <taxon>Arthropoda</taxon>
        <taxon>Hexapoda</taxon>
        <taxon>Insecta</taxon>
        <taxon>Pterygota</taxon>
        <taxon>Neoptera</taxon>
        <taxon>Polyneoptera</taxon>
        <taxon>Dictyoptera</taxon>
        <taxon>Blattodea</taxon>
        <taxon>Blaberoidea</taxon>
        <taxon>Blaberidae</taxon>
        <taxon>Diplopterinae</taxon>
        <taxon>Diploptera</taxon>
    </lineage>
</organism>
<feature type="domain" description="Centromere protein J C-terminal" evidence="4">
    <location>
        <begin position="1075"/>
        <end position="1103"/>
    </location>
</feature>
<dbReference type="GO" id="GO:0005814">
    <property type="term" value="C:centriole"/>
    <property type="evidence" value="ECO:0007669"/>
    <property type="project" value="TreeGrafter"/>
</dbReference>
<keyword evidence="2" id="KW-0175">Coiled coil</keyword>
<dbReference type="PANTHER" id="PTHR10331:SF6">
    <property type="entry name" value="SPINDLE ASSEMBLY ABNORMAL 4"/>
    <property type="match status" value="1"/>
</dbReference>
<dbReference type="Proteomes" id="UP001233999">
    <property type="component" value="Unassembled WGS sequence"/>
</dbReference>
<dbReference type="InterPro" id="IPR026581">
    <property type="entry name" value="TCP10L/CENPJ"/>
</dbReference>
<feature type="non-terminal residue" evidence="6">
    <location>
        <position position="1119"/>
    </location>
</feature>
<evidence type="ECO:0000313" key="7">
    <source>
        <dbReference type="Proteomes" id="UP001233999"/>
    </source>
</evidence>
<keyword evidence="7" id="KW-1185">Reference proteome</keyword>
<evidence type="ECO:0000259" key="5">
    <source>
        <dbReference type="Pfam" id="PF25779"/>
    </source>
</evidence>
<protein>
    <recommendedName>
        <fullName evidence="8">Centromere protein J</fullName>
    </recommendedName>
</protein>
<dbReference type="Gene3D" id="1.20.5.1700">
    <property type="match status" value="1"/>
</dbReference>
<proteinExistence type="inferred from homology"/>
<feature type="compositionally biased region" description="Polar residues" evidence="3">
    <location>
        <begin position="62"/>
        <end position="73"/>
    </location>
</feature>
<dbReference type="GO" id="GO:0060271">
    <property type="term" value="P:cilium assembly"/>
    <property type="evidence" value="ECO:0007669"/>
    <property type="project" value="TreeGrafter"/>
</dbReference>
<feature type="region of interest" description="Disordered" evidence="3">
    <location>
        <begin position="57"/>
        <end position="79"/>
    </location>
</feature>
<dbReference type="GO" id="GO:0005813">
    <property type="term" value="C:centrosome"/>
    <property type="evidence" value="ECO:0007669"/>
    <property type="project" value="TreeGrafter"/>
</dbReference>
<dbReference type="InterPro" id="IPR047002">
    <property type="entry name" value="Tcp10_C_sf"/>
</dbReference>
<evidence type="ECO:0000256" key="2">
    <source>
        <dbReference type="SAM" id="Coils"/>
    </source>
</evidence>
<sequence length="1119" mass="127385">DKDYCKGQLLICDSREEISPIKSTLNEERSTVNLDDTPVNTAKKNFHELLQEKLEQLGGGDSVNNHHTPSNNRTKPKRPFLKKGEGIARFHMKQQTLKHKPNTVGNSKKNTLVSNASSKVSETRKNNKNFKSKQFKDNVVKQSEISKTQYPKTAISKLTLKNNESCEKLATWAHILHENQAHKEDSDKMKEAEKKSKKDLEELKLFEILEQHAANSSFCSTSSLVARLMEGSLNSTPVKNYQNVHNKVVPSKAREELVSSNTLRATESSIAGYLPFGLDTDAQGDSIQNGEMPTDDAYSDKNLHVRFSETNEYKSVSDGSFSSQDDCNPRLEQSKTFQDDQAWSDCSCASSTSPNTSLNANKDSYSILNDRYPKIEKMVNIDVGVNTENNYAVDLLQKNSLLKTRLDELEAEIEIFRRENARLQKLKKEREEEVAKHRKEKKEFEKNMKVEKERMESMLREEKKKLQKEKLVFEKYCKDLKDQPTKQEREEIQALKQQLSKLKEEINKKDSRLAAANSRTKDRMKTLEQENAELKKEVDKLKNEMNQQKMAKPRTRGTSSSRIIHTVNSHIAKIKPSDLENSIVVHEVVPTKKIPSSVLQQQKVPSQHLTKLKQQNKVNEWGITQTKTFQAIPDLKPQSVDVLDIPEKVMPHGSVMKHGLRHNSVHSEKGNEIISIHPPPSSLVSYTSLEEEDDDGDFEYEKRTDATSQDTHLNNRINNLALYNTLYYSTLAENITGAPENFTKADSLRMSSSNGDISSHSIRNTESCTTITENHDTVDFNEHRDSQYHVPSTEYIGMKNQKSSVAHSLNSNVINFINSLASDEQVDKADPTSCISLSQNSDIVTFTTAHSSRTHLSVPTTNKNCEEHVPTNDEIFIRDLQNQTSPYINSSQKPSSLSMENRVSPSAGISSQYSNLSPRLTSHQNDISSTLSKLGTREKVYSDGRKEIWYPNGNLKKISPDGSVTKVIYYNGDVKETLMDGTVKYFYAETKIWHTTYINGSEFLEFPDGQMEKRQSDGTKEVTYPNATVRTCFPDGREEWVFQDGLRVKVNTKLGEKVLLLPNGQREVHTREHMRREYPDGTVKFLYPDGMQETRYSNGRIRVKDKEGKLVMDSIMQRL</sequence>
<evidence type="ECO:0000313" key="6">
    <source>
        <dbReference type="EMBL" id="KAJ9600028.1"/>
    </source>
</evidence>
<feature type="domain" description="Centromere protein J C-terminal" evidence="4">
    <location>
        <begin position="935"/>
        <end position="957"/>
    </location>
</feature>
<dbReference type="InterPro" id="IPR058029">
    <property type="entry name" value="Tubulin-bd_CENPJ"/>
</dbReference>
<feature type="domain" description="CENPJ tubulin-binding region" evidence="5">
    <location>
        <begin position="40"/>
        <end position="91"/>
    </location>
</feature>
<feature type="coiled-coil region" evidence="2">
    <location>
        <begin position="392"/>
        <end position="551"/>
    </location>
</feature>
<dbReference type="EMBL" id="JASPKZ010000458">
    <property type="protein sequence ID" value="KAJ9600028.1"/>
    <property type="molecule type" value="Genomic_DNA"/>
</dbReference>
<feature type="domain" description="Centromere protein J C-terminal" evidence="4">
    <location>
        <begin position="1000"/>
        <end position="1031"/>
    </location>
</feature>
<feature type="region of interest" description="Disordered" evidence="3">
    <location>
        <begin position="887"/>
        <end position="928"/>
    </location>
</feature>
<evidence type="ECO:0008006" key="8">
    <source>
        <dbReference type="Google" id="ProtNLM"/>
    </source>
</evidence>
<dbReference type="PANTHER" id="PTHR10331">
    <property type="entry name" value="T COMPLEX PROTEIN 10"/>
    <property type="match status" value="1"/>
</dbReference>
<dbReference type="Pfam" id="PF25779">
    <property type="entry name" value="Tubulin-bind_CPAP"/>
    <property type="match status" value="1"/>
</dbReference>
<evidence type="ECO:0000256" key="1">
    <source>
        <dbReference type="ARBA" id="ARBA00005627"/>
    </source>
</evidence>
<dbReference type="GO" id="GO:0015631">
    <property type="term" value="F:tubulin binding"/>
    <property type="evidence" value="ECO:0007669"/>
    <property type="project" value="TreeGrafter"/>
</dbReference>
<dbReference type="InterPro" id="IPR009852">
    <property type="entry name" value="CENPJ_C_dom"/>
</dbReference>
<name>A0AAD8ERG9_DIPPU</name>
<dbReference type="Gene3D" id="2.60.450.20">
    <property type="match status" value="1"/>
</dbReference>
<accession>A0AAD8ERG9</accession>
<reference evidence="6" key="2">
    <citation type="submission" date="2023-05" db="EMBL/GenBank/DDBJ databases">
        <authorList>
            <person name="Fouks B."/>
        </authorList>
    </citation>
    <scope>NUCLEOTIDE SEQUENCE</scope>
    <source>
        <strain evidence="6">Stay&amp;Tobe</strain>
        <tissue evidence="6">Testes</tissue>
    </source>
</reference>
<dbReference type="CDD" id="cd14686">
    <property type="entry name" value="bZIP"/>
    <property type="match status" value="1"/>
</dbReference>
<dbReference type="GO" id="GO:0061511">
    <property type="term" value="P:centriole elongation"/>
    <property type="evidence" value="ECO:0007669"/>
    <property type="project" value="TreeGrafter"/>
</dbReference>
<evidence type="ECO:0000256" key="3">
    <source>
        <dbReference type="SAM" id="MobiDB-lite"/>
    </source>
</evidence>